<dbReference type="AlphaFoldDB" id="A0A533Q790"/>
<comment type="caution">
    <text evidence="1">The sequence shown here is derived from an EMBL/GenBank/DDBJ whole genome shotgun (WGS) entry which is preliminary data.</text>
</comment>
<proteinExistence type="predicted"/>
<dbReference type="EMBL" id="SULG01000097">
    <property type="protein sequence ID" value="TLD40494.1"/>
    <property type="molecule type" value="Genomic_DNA"/>
</dbReference>
<reference evidence="1 2" key="1">
    <citation type="submission" date="2019-04" db="EMBL/GenBank/DDBJ databases">
        <title>Genome of a novel bacterium Candidatus Jettenia ecosi reconstructed from metagenome of an anammox bioreactor.</title>
        <authorList>
            <person name="Mardanov A.V."/>
            <person name="Beletsky A.V."/>
            <person name="Ravin N.V."/>
            <person name="Botchkova E.A."/>
            <person name="Litti Y.V."/>
            <person name="Nozhevnikova A.N."/>
        </authorList>
    </citation>
    <scope>NUCLEOTIDE SEQUENCE [LARGE SCALE GENOMIC DNA]</scope>
    <source>
        <strain evidence="1">J2</strain>
    </source>
</reference>
<organism evidence="1 2">
    <name type="scientific">Candidatus Jettenia ecosi</name>
    <dbReference type="NCBI Taxonomy" id="2494326"/>
    <lineage>
        <taxon>Bacteria</taxon>
        <taxon>Pseudomonadati</taxon>
        <taxon>Planctomycetota</taxon>
        <taxon>Candidatus Brocadiia</taxon>
        <taxon>Candidatus Brocadiales</taxon>
        <taxon>Candidatus Brocadiaceae</taxon>
        <taxon>Candidatus Jettenia</taxon>
    </lineage>
</organism>
<evidence type="ECO:0000313" key="2">
    <source>
        <dbReference type="Proteomes" id="UP000319783"/>
    </source>
</evidence>
<sequence>METLSEIHDFVMVQTQDFGDAKCCISPFVFLPNPVGML</sequence>
<protein>
    <submittedName>
        <fullName evidence="1">Uncharacterized protein</fullName>
    </submittedName>
</protein>
<evidence type="ECO:0000313" key="1">
    <source>
        <dbReference type="EMBL" id="TLD40494.1"/>
    </source>
</evidence>
<dbReference type="Proteomes" id="UP000319783">
    <property type="component" value="Unassembled WGS sequence"/>
</dbReference>
<accession>A0A533Q790</accession>
<gene>
    <name evidence="1" type="ORF">JETT_3253</name>
</gene>
<name>A0A533Q790_9BACT</name>